<dbReference type="AlphaFoldDB" id="A0A371Q5G4"/>
<feature type="region of interest" description="Disordered" evidence="1">
    <location>
        <begin position="32"/>
        <end position="59"/>
    </location>
</feature>
<keyword evidence="3" id="KW-1185">Reference proteome</keyword>
<reference evidence="2 3" key="1">
    <citation type="submission" date="2018-08" db="EMBL/GenBank/DDBJ databases">
        <title>Streptomyces NEAU-D10 sp. nov., a novel Actinomycete isolated from soil.</title>
        <authorList>
            <person name="Jin L."/>
        </authorList>
    </citation>
    <scope>NUCLEOTIDE SEQUENCE [LARGE SCALE GENOMIC DNA]</scope>
    <source>
        <strain evidence="2 3">NEAU-D10</strain>
    </source>
</reference>
<evidence type="ECO:0008006" key="4">
    <source>
        <dbReference type="Google" id="ProtNLM"/>
    </source>
</evidence>
<dbReference type="EMBL" id="QUAC01000095">
    <property type="protein sequence ID" value="REK89965.1"/>
    <property type="molecule type" value="Genomic_DNA"/>
</dbReference>
<organism evidence="2 3">
    <name type="scientific">Streptomyces inhibens</name>
    <dbReference type="NCBI Taxonomy" id="2293571"/>
    <lineage>
        <taxon>Bacteria</taxon>
        <taxon>Bacillati</taxon>
        <taxon>Actinomycetota</taxon>
        <taxon>Actinomycetes</taxon>
        <taxon>Kitasatosporales</taxon>
        <taxon>Streptomycetaceae</taxon>
        <taxon>Streptomyces</taxon>
    </lineage>
</organism>
<gene>
    <name evidence="2" type="ORF">DY245_12815</name>
</gene>
<evidence type="ECO:0000313" key="3">
    <source>
        <dbReference type="Proteomes" id="UP000262477"/>
    </source>
</evidence>
<evidence type="ECO:0000256" key="1">
    <source>
        <dbReference type="SAM" id="MobiDB-lite"/>
    </source>
</evidence>
<protein>
    <recommendedName>
        <fullName evidence="4">Adenylate kinase</fullName>
    </recommendedName>
</protein>
<accession>A0A371Q5G4</accession>
<dbReference type="SUPFAM" id="SSF52540">
    <property type="entry name" value="P-loop containing nucleoside triphosphate hydrolases"/>
    <property type="match status" value="1"/>
</dbReference>
<evidence type="ECO:0000313" key="2">
    <source>
        <dbReference type="EMBL" id="REK89965.1"/>
    </source>
</evidence>
<dbReference type="Proteomes" id="UP000262477">
    <property type="component" value="Unassembled WGS sequence"/>
</dbReference>
<sequence length="254" mass="27447">MRIVLVGPPGAGKGTPAAYLATRAPAGFRGTLGSRIRKRGKPPSHARLHRRHRRHPSSSRVVDRLLCPGVVIPAPTLLRIAKRHRDIGVSPRHDVISKEVLGRAHGCPPDGIRLLRLAACPIVAVSSPAPSTSVWKVSDLGDPAVLFHRDLLWLPRAVVDRAGPLLSRCLLGDPPCRSQMAIGSTHPPAHQRSLSGKDVGGFMHLPQGVQVGELPVCEQLRHSRGFVSVIQAFLTTRRGPPRDIAGEFPQMVAY</sequence>
<proteinExistence type="predicted"/>
<feature type="compositionally biased region" description="Basic residues" evidence="1">
    <location>
        <begin position="35"/>
        <end position="57"/>
    </location>
</feature>
<name>A0A371Q5G4_STRIH</name>
<dbReference type="InterPro" id="IPR027417">
    <property type="entry name" value="P-loop_NTPase"/>
</dbReference>
<comment type="caution">
    <text evidence="2">The sequence shown here is derived from an EMBL/GenBank/DDBJ whole genome shotgun (WGS) entry which is preliminary data.</text>
</comment>